<keyword evidence="1" id="KW-0732">Signal</keyword>
<keyword evidence="3" id="KW-1185">Reference proteome</keyword>
<evidence type="ECO:0000313" key="2">
    <source>
        <dbReference type="EMBL" id="MFC4136172.1"/>
    </source>
</evidence>
<dbReference type="Proteomes" id="UP001595816">
    <property type="component" value="Unassembled WGS sequence"/>
</dbReference>
<proteinExistence type="predicted"/>
<evidence type="ECO:0000256" key="1">
    <source>
        <dbReference type="SAM" id="SignalP"/>
    </source>
</evidence>
<protein>
    <submittedName>
        <fullName evidence="2">DUF3103 family protein</fullName>
    </submittedName>
</protein>
<dbReference type="RefSeq" id="WP_253751434.1">
    <property type="nucleotide sequence ID" value="NZ_JAMZDZ010000001.1"/>
</dbReference>
<accession>A0ABV8LYJ5</accession>
<name>A0ABV8LYJ5_9ACTN</name>
<organism evidence="2 3">
    <name type="scientific">Hamadaea flava</name>
    <dbReference type="NCBI Taxonomy" id="1742688"/>
    <lineage>
        <taxon>Bacteria</taxon>
        <taxon>Bacillati</taxon>
        <taxon>Actinomycetota</taxon>
        <taxon>Actinomycetes</taxon>
        <taxon>Micromonosporales</taxon>
        <taxon>Micromonosporaceae</taxon>
        <taxon>Hamadaea</taxon>
    </lineage>
</organism>
<sequence length="362" mass="37906">MYQPPARRTLPVLLAAALTVGLVTPAQAAPADPFAGASVATVTDTLAHRLAAELGKPAARSRVTSAVAAGSVDLAALPLGTRFAADVAAANHAVRAAKGLPDGAESLLRVRLADASMRAQAKREVPLVASAPSDDEATAVTAYDAAGGRVVLAGDRMPLRPVLVVEVDTARALPLGIEVLRQTLAAHQAKSALAGAALTGGYWATKVDAVRLSDDKEPWIKGDAEIYTVVSGFGLDGHPKVDIVQMPYLNKDGTTYYPNQLLVHFSAYKYNLADAVMMEDDGDTNYLQLAQAIAAALLTIADAGVYIPLVSAILDAMPSSWWTDDPDYVDSWYTLATTSSGRLNGAAANGWMDVSPYWVAPL</sequence>
<gene>
    <name evidence="2" type="ORF">ACFOZ4_36665</name>
</gene>
<dbReference type="InterPro" id="IPR021452">
    <property type="entry name" value="DUF3103"/>
</dbReference>
<feature type="signal peptide" evidence="1">
    <location>
        <begin position="1"/>
        <end position="28"/>
    </location>
</feature>
<dbReference type="EMBL" id="JBHSAY010000029">
    <property type="protein sequence ID" value="MFC4136172.1"/>
    <property type="molecule type" value="Genomic_DNA"/>
</dbReference>
<evidence type="ECO:0000313" key="3">
    <source>
        <dbReference type="Proteomes" id="UP001595816"/>
    </source>
</evidence>
<feature type="chain" id="PRO_5045809604" evidence="1">
    <location>
        <begin position="29"/>
        <end position="362"/>
    </location>
</feature>
<reference evidence="3" key="1">
    <citation type="journal article" date="2019" name="Int. J. Syst. Evol. Microbiol.">
        <title>The Global Catalogue of Microorganisms (GCM) 10K type strain sequencing project: providing services to taxonomists for standard genome sequencing and annotation.</title>
        <authorList>
            <consortium name="The Broad Institute Genomics Platform"/>
            <consortium name="The Broad Institute Genome Sequencing Center for Infectious Disease"/>
            <person name="Wu L."/>
            <person name="Ma J."/>
        </authorList>
    </citation>
    <scope>NUCLEOTIDE SEQUENCE [LARGE SCALE GENOMIC DNA]</scope>
    <source>
        <strain evidence="3">CGMCC 4.7289</strain>
    </source>
</reference>
<comment type="caution">
    <text evidence="2">The sequence shown here is derived from an EMBL/GenBank/DDBJ whole genome shotgun (WGS) entry which is preliminary data.</text>
</comment>
<dbReference type="Pfam" id="PF11301">
    <property type="entry name" value="DUF3103"/>
    <property type="match status" value="1"/>
</dbReference>